<dbReference type="RefSeq" id="WP_094236478.1">
    <property type="nucleotide sequence ID" value="NZ_CP022657.1"/>
</dbReference>
<evidence type="ECO:0008006" key="4">
    <source>
        <dbReference type="Google" id="ProtNLM"/>
    </source>
</evidence>
<dbReference type="OrthoDB" id="1933450at2"/>
<keyword evidence="1" id="KW-0812">Transmembrane</keyword>
<keyword evidence="3" id="KW-1185">Reference proteome</keyword>
<dbReference type="InterPro" id="IPR011990">
    <property type="entry name" value="TPR-like_helical_dom_sf"/>
</dbReference>
<protein>
    <recommendedName>
        <fullName evidence="4">HEAT repeat domain-containing protein</fullName>
    </recommendedName>
</protein>
<dbReference type="KEGG" id="tab:CIG75_09715"/>
<feature type="transmembrane region" description="Helical" evidence="1">
    <location>
        <begin position="30"/>
        <end position="47"/>
    </location>
</feature>
<proteinExistence type="predicted"/>
<organism evidence="2 3">
    <name type="scientific">Tumebacillus algifaecis</name>
    <dbReference type="NCBI Taxonomy" id="1214604"/>
    <lineage>
        <taxon>Bacteria</taxon>
        <taxon>Bacillati</taxon>
        <taxon>Bacillota</taxon>
        <taxon>Bacilli</taxon>
        <taxon>Bacillales</taxon>
        <taxon>Alicyclobacillaceae</taxon>
        <taxon>Tumebacillus</taxon>
    </lineage>
</organism>
<keyword evidence="1" id="KW-0472">Membrane</keyword>
<dbReference type="EMBL" id="CP022657">
    <property type="protein sequence ID" value="ASS75230.1"/>
    <property type="molecule type" value="Genomic_DNA"/>
</dbReference>
<dbReference type="Gene3D" id="1.25.40.10">
    <property type="entry name" value="Tetratricopeptide repeat domain"/>
    <property type="match status" value="1"/>
</dbReference>
<dbReference type="Proteomes" id="UP000214688">
    <property type="component" value="Chromosome"/>
</dbReference>
<keyword evidence="1" id="KW-1133">Transmembrane helix</keyword>
<evidence type="ECO:0000256" key="1">
    <source>
        <dbReference type="SAM" id="Phobius"/>
    </source>
</evidence>
<evidence type="ECO:0000313" key="3">
    <source>
        <dbReference type="Proteomes" id="UP000214688"/>
    </source>
</evidence>
<reference evidence="2 3" key="1">
    <citation type="journal article" date="2015" name="Int. J. Syst. Evol. Microbiol.">
        <title>Tumebacillus algifaecis sp. nov., isolated from decomposing algal scum.</title>
        <authorList>
            <person name="Wu Y.F."/>
            <person name="Zhang B."/>
            <person name="Xing P."/>
            <person name="Wu Q.L."/>
            <person name="Liu S.J."/>
        </authorList>
    </citation>
    <scope>NUCLEOTIDE SEQUENCE [LARGE SCALE GENOMIC DNA]</scope>
    <source>
        <strain evidence="2 3">THMBR28</strain>
    </source>
</reference>
<gene>
    <name evidence="2" type="ORF">CIG75_09715</name>
</gene>
<accession>A0A223D0U2</accession>
<sequence length="346" mass="38578">MRVDLKPRKDKHGKQKAVERLTGARHLRSIVVFAMFAVLDVLLFVLALQGMAWLLILRGALALLTAHLAQPISSLRPWSSRQALIALTCFLMPGVGGLMAVYWSTRVTKVQGAWMDVPTAQEAYRSPIDWGGVLDVVPLIDVLEGSDPKRKKGALLQAQSMQSEIQVPVVRIALDDDDPEVRYYGASLLSRAEAVHSIRIRQLERELESKPEDVETWNKLAEEYGQIIEGGIAGAELSRFYLDKRIGVLNQSLSLDPDQPNVGIEKAQTLFLLNADEEAEQEAKRWLETSDSDVTDRALGVLIQIAYQRNDQQSLVRAVQQVSDRNQLSEAVRGLVHLWEGGEKKA</sequence>
<dbReference type="AlphaFoldDB" id="A0A223D0U2"/>
<evidence type="ECO:0000313" key="2">
    <source>
        <dbReference type="EMBL" id="ASS75230.1"/>
    </source>
</evidence>
<feature type="transmembrane region" description="Helical" evidence="1">
    <location>
        <begin position="84"/>
        <end position="103"/>
    </location>
</feature>
<name>A0A223D0U2_9BACL</name>